<evidence type="ECO:0000313" key="1">
    <source>
        <dbReference type="EMBL" id="KAL3639481.1"/>
    </source>
</evidence>
<comment type="caution">
    <text evidence="1">The sequence shown here is derived from an EMBL/GenBank/DDBJ whole genome shotgun (WGS) entry which is preliminary data.</text>
</comment>
<sequence>MAATVVQRRRLQIGLSGNIELGGSSIFALSAVNSGE</sequence>
<dbReference type="EMBL" id="JAVIJP010000018">
    <property type="protein sequence ID" value="KAL3639481.1"/>
    <property type="molecule type" value="Genomic_DNA"/>
</dbReference>
<organism evidence="1 2">
    <name type="scientific">Castilleja foliolosa</name>
    <dbReference type="NCBI Taxonomy" id="1961234"/>
    <lineage>
        <taxon>Eukaryota</taxon>
        <taxon>Viridiplantae</taxon>
        <taxon>Streptophyta</taxon>
        <taxon>Embryophyta</taxon>
        <taxon>Tracheophyta</taxon>
        <taxon>Spermatophyta</taxon>
        <taxon>Magnoliopsida</taxon>
        <taxon>eudicotyledons</taxon>
        <taxon>Gunneridae</taxon>
        <taxon>Pentapetalae</taxon>
        <taxon>asterids</taxon>
        <taxon>lamiids</taxon>
        <taxon>Lamiales</taxon>
        <taxon>Orobanchaceae</taxon>
        <taxon>Pedicularideae</taxon>
        <taxon>Castillejinae</taxon>
        <taxon>Castilleja</taxon>
    </lineage>
</organism>
<accession>A0ABD3DD20</accession>
<dbReference type="AlphaFoldDB" id="A0ABD3DD20"/>
<gene>
    <name evidence="1" type="ORF">CASFOL_017388</name>
</gene>
<protein>
    <submittedName>
        <fullName evidence="1">Uncharacterized protein</fullName>
    </submittedName>
</protein>
<dbReference type="Proteomes" id="UP001632038">
    <property type="component" value="Unassembled WGS sequence"/>
</dbReference>
<evidence type="ECO:0000313" key="2">
    <source>
        <dbReference type="Proteomes" id="UP001632038"/>
    </source>
</evidence>
<reference evidence="2" key="1">
    <citation type="journal article" date="2024" name="IScience">
        <title>Strigolactones Initiate the Formation of Haustorium-like Structures in Castilleja.</title>
        <authorList>
            <person name="Buerger M."/>
            <person name="Peterson D."/>
            <person name="Chory J."/>
        </authorList>
    </citation>
    <scope>NUCLEOTIDE SEQUENCE [LARGE SCALE GENOMIC DNA]</scope>
</reference>
<name>A0ABD3DD20_9LAMI</name>
<keyword evidence="2" id="KW-1185">Reference proteome</keyword>
<proteinExistence type="predicted"/>